<organism evidence="1">
    <name type="scientific">Arion vulgaris</name>
    <dbReference type="NCBI Taxonomy" id="1028688"/>
    <lineage>
        <taxon>Eukaryota</taxon>
        <taxon>Metazoa</taxon>
        <taxon>Spiralia</taxon>
        <taxon>Lophotrochozoa</taxon>
        <taxon>Mollusca</taxon>
        <taxon>Gastropoda</taxon>
        <taxon>Heterobranchia</taxon>
        <taxon>Euthyneura</taxon>
        <taxon>Panpulmonata</taxon>
        <taxon>Eupulmonata</taxon>
        <taxon>Stylommatophora</taxon>
        <taxon>Helicina</taxon>
        <taxon>Arionoidea</taxon>
        <taxon>Arionidae</taxon>
        <taxon>Arion</taxon>
    </lineage>
</organism>
<evidence type="ECO:0000313" key="1">
    <source>
        <dbReference type="EMBL" id="CEK78067.1"/>
    </source>
</evidence>
<protein>
    <submittedName>
        <fullName evidence="1">Uncharacterized protein</fullName>
    </submittedName>
</protein>
<feature type="non-terminal residue" evidence="1">
    <location>
        <position position="51"/>
    </location>
</feature>
<accession>A0A0B7ABP3</accession>
<dbReference type="AlphaFoldDB" id="A0A0B7ABP3"/>
<name>A0A0B7ABP3_9EUPU</name>
<proteinExistence type="predicted"/>
<dbReference type="EMBL" id="HACG01031202">
    <property type="protein sequence ID" value="CEK78067.1"/>
    <property type="molecule type" value="Transcribed_RNA"/>
</dbReference>
<reference evidence="1" key="1">
    <citation type="submission" date="2014-12" db="EMBL/GenBank/DDBJ databases">
        <title>Insight into the proteome of Arion vulgaris.</title>
        <authorList>
            <person name="Aradska J."/>
            <person name="Bulat T."/>
            <person name="Smidak R."/>
            <person name="Sarate P."/>
            <person name="Gangsoo J."/>
            <person name="Sialana F."/>
            <person name="Bilban M."/>
            <person name="Lubec G."/>
        </authorList>
    </citation>
    <scope>NUCLEOTIDE SEQUENCE</scope>
    <source>
        <tissue evidence="1">Skin</tissue>
    </source>
</reference>
<gene>
    <name evidence="1" type="primary">ORF108139</name>
</gene>
<sequence length="51" mass="5271">MPLGCPGNGVQLGPPPALRVSPYVGPRATSGPHLRAPSFTLWAYVSTLDAP</sequence>